<dbReference type="PANTHER" id="PTHR33869">
    <property type="entry name" value="CLAVATA3/ESR (CLE)-RELATED PROTEIN 3"/>
    <property type="match status" value="1"/>
</dbReference>
<comment type="similarity">
    <text evidence="2">Belongs to the CLV3/ESR signal peptide family.</text>
</comment>
<evidence type="ECO:0000256" key="2">
    <source>
        <dbReference type="ARBA" id="ARBA00005416"/>
    </source>
</evidence>
<keyword evidence="5" id="KW-0325">Glycoprotein</keyword>
<dbReference type="GO" id="GO:0033612">
    <property type="term" value="F:receptor serine/threonine kinase binding"/>
    <property type="evidence" value="ECO:0000318"/>
    <property type="project" value="GO_Central"/>
</dbReference>
<evidence type="ECO:0000256" key="4">
    <source>
        <dbReference type="ARBA" id="ARBA00022729"/>
    </source>
</evidence>
<keyword evidence="6" id="KW-0379">Hydroxylation</keyword>
<dbReference type="AlphaFoldDB" id="A0A067DCG9"/>
<evidence type="ECO:0000256" key="3">
    <source>
        <dbReference type="ARBA" id="ARBA00022525"/>
    </source>
</evidence>
<evidence type="ECO:0000256" key="7">
    <source>
        <dbReference type="SAM" id="SignalP"/>
    </source>
</evidence>
<proteinExistence type="inferred from homology"/>
<protein>
    <submittedName>
        <fullName evidence="8">Uncharacterized protein</fullName>
    </submittedName>
</protein>
<dbReference type="EMBL" id="KK786809">
    <property type="protein sequence ID" value="KDO39240.1"/>
    <property type="molecule type" value="Genomic_DNA"/>
</dbReference>
<comment type="subcellular location">
    <subcellularLocation>
        <location evidence="1">Secreted</location>
        <location evidence="1">Extracellular space</location>
    </subcellularLocation>
</comment>
<dbReference type="PANTHER" id="PTHR33869:SF5">
    <property type="entry name" value="CLAVATA3_ESR (CLE)-RELATED PROTEIN 4"/>
    <property type="match status" value="1"/>
</dbReference>
<sequence>MASLRAFLCFSLVLLWLSSCETRVLDPSFSDSKSHSDRAFTTSSNLTEVSKISKKKQEIIEKHFESKKVPNDENGALTESAKEMFKQSVKRQEIIGKFFEPKRVSPGGPDPHHH</sequence>
<accession>A0A067DCG9</accession>
<keyword evidence="4 7" id="KW-0732">Signal</keyword>
<evidence type="ECO:0000256" key="1">
    <source>
        <dbReference type="ARBA" id="ARBA00004239"/>
    </source>
</evidence>
<dbReference type="Proteomes" id="UP000027120">
    <property type="component" value="Unassembled WGS sequence"/>
</dbReference>
<reference evidence="8 9" key="1">
    <citation type="submission" date="2014-04" db="EMBL/GenBank/DDBJ databases">
        <authorList>
            <consortium name="International Citrus Genome Consortium"/>
            <person name="Gmitter F."/>
            <person name="Chen C."/>
            <person name="Farmerie W."/>
            <person name="Harkins T."/>
            <person name="Desany B."/>
            <person name="Mohiuddin M."/>
            <person name="Kodira C."/>
            <person name="Borodovsky M."/>
            <person name="Lomsadze A."/>
            <person name="Burns P."/>
            <person name="Jenkins J."/>
            <person name="Prochnik S."/>
            <person name="Shu S."/>
            <person name="Chapman J."/>
            <person name="Pitluck S."/>
            <person name="Schmutz J."/>
            <person name="Rokhsar D."/>
        </authorList>
    </citation>
    <scope>NUCLEOTIDE SEQUENCE</scope>
</reference>
<feature type="signal peptide" evidence="7">
    <location>
        <begin position="1"/>
        <end position="22"/>
    </location>
</feature>
<keyword evidence="9" id="KW-1185">Reference proteome</keyword>
<evidence type="ECO:0000256" key="6">
    <source>
        <dbReference type="ARBA" id="ARBA00023278"/>
    </source>
</evidence>
<dbReference type="PROSITE" id="PS51257">
    <property type="entry name" value="PROKAR_LIPOPROTEIN"/>
    <property type="match status" value="1"/>
</dbReference>
<organism evidence="8 9">
    <name type="scientific">Citrus sinensis</name>
    <name type="common">Sweet orange</name>
    <name type="synonym">Citrus aurantium var. sinensis</name>
    <dbReference type="NCBI Taxonomy" id="2711"/>
    <lineage>
        <taxon>Eukaryota</taxon>
        <taxon>Viridiplantae</taxon>
        <taxon>Streptophyta</taxon>
        <taxon>Embryophyta</taxon>
        <taxon>Tracheophyta</taxon>
        <taxon>Spermatophyta</taxon>
        <taxon>Magnoliopsida</taxon>
        <taxon>eudicotyledons</taxon>
        <taxon>Gunneridae</taxon>
        <taxon>Pentapetalae</taxon>
        <taxon>rosids</taxon>
        <taxon>malvids</taxon>
        <taxon>Sapindales</taxon>
        <taxon>Rutaceae</taxon>
        <taxon>Aurantioideae</taxon>
        <taxon>Citrus</taxon>
    </lineage>
</organism>
<dbReference type="InterPro" id="IPR039616">
    <property type="entry name" value="CLE1-4"/>
</dbReference>
<gene>
    <name evidence="8" type="ORF">CISIN_1g033670mg</name>
</gene>
<evidence type="ECO:0000256" key="5">
    <source>
        <dbReference type="ARBA" id="ARBA00023180"/>
    </source>
</evidence>
<evidence type="ECO:0000313" key="9">
    <source>
        <dbReference type="Proteomes" id="UP000027120"/>
    </source>
</evidence>
<evidence type="ECO:0000313" key="8">
    <source>
        <dbReference type="EMBL" id="KDO39240.1"/>
    </source>
</evidence>
<feature type="chain" id="PRO_5001639415" evidence="7">
    <location>
        <begin position="23"/>
        <end position="114"/>
    </location>
</feature>
<dbReference type="PaxDb" id="2711-XP_006485835.1"/>
<keyword evidence="3" id="KW-0964">Secreted</keyword>
<name>A0A067DCG9_CITSI</name>
<dbReference type="GO" id="GO:0005576">
    <property type="term" value="C:extracellular region"/>
    <property type="evidence" value="ECO:0007669"/>
    <property type="project" value="UniProtKB-SubCell"/>
</dbReference>